<evidence type="ECO:0000256" key="6">
    <source>
        <dbReference type="RuleBase" id="RU000461"/>
    </source>
</evidence>
<keyword evidence="3 5" id="KW-0479">Metal-binding</keyword>
<proteinExistence type="inferred from homology"/>
<dbReference type="Proteomes" id="UP000243723">
    <property type="component" value="Unassembled WGS sequence"/>
</dbReference>
<dbReference type="InterPro" id="IPR001128">
    <property type="entry name" value="Cyt_P450"/>
</dbReference>
<evidence type="ECO:0000256" key="4">
    <source>
        <dbReference type="ARBA" id="ARBA00023004"/>
    </source>
</evidence>
<keyword evidence="4 5" id="KW-0408">Iron</keyword>
<dbReference type="GO" id="GO:0020037">
    <property type="term" value="F:heme binding"/>
    <property type="evidence" value="ECO:0007669"/>
    <property type="project" value="InterPro"/>
</dbReference>
<keyword evidence="8" id="KW-1185">Reference proteome</keyword>
<comment type="caution">
    <text evidence="7">The sequence shown here is derived from an EMBL/GenBank/DDBJ whole genome shotgun (WGS) entry which is preliminary data.</text>
</comment>
<feature type="binding site" description="axial binding residue" evidence="5">
    <location>
        <position position="373"/>
    </location>
    <ligand>
        <name>heme</name>
        <dbReference type="ChEBI" id="CHEBI:30413"/>
    </ligand>
    <ligandPart>
        <name>Fe</name>
        <dbReference type="ChEBI" id="CHEBI:18248"/>
    </ligandPart>
</feature>
<dbReference type="PROSITE" id="PS00086">
    <property type="entry name" value="CYTOCHROME_P450"/>
    <property type="match status" value="1"/>
</dbReference>
<keyword evidence="6" id="KW-0503">Monooxygenase</keyword>
<dbReference type="InterPro" id="IPR002401">
    <property type="entry name" value="Cyt_P450_E_grp-I"/>
</dbReference>
<dbReference type="InterPro" id="IPR036396">
    <property type="entry name" value="Cyt_P450_sf"/>
</dbReference>
<keyword evidence="5 6" id="KW-0349">Heme</keyword>
<dbReference type="GO" id="GO:0016705">
    <property type="term" value="F:oxidoreductase activity, acting on paired donors, with incorporation or reduction of molecular oxygen"/>
    <property type="evidence" value="ECO:0007669"/>
    <property type="project" value="InterPro"/>
</dbReference>
<evidence type="ECO:0000313" key="8">
    <source>
        <dbReference type="Proteomes" id="UP000243723"/>
    </source>
</evidence>
<comment type="cofactor">
    <cofactor evidence="1 5">
        <name>heme</name>
        <dbReference type="ChEBI" id="CHEBI:30413"/>
    </cofactor>
</comment>
<dbReference type="OrthoDB" id="3934656at2759"/>
<evidence type="ECO:0000256" key="5">
    <source>
        <dbReference type="PIRSR" id="PIRSR602401-1"/>
    </source>
</evidence>
<dbReference type="Pfam" id="PF00067">
    <property type="entry name" value="p450"/>
    <property type="match status" value="1"/>
</dbReference>
<reference evidence="7 8" key="1">
    <citation type="submission" date="2017-05" db="EMBL/GenBank/DDBJ databases">
        <title>Draft genome sequence of Elsinoe australis.</title>
        <authorList>
            <person name="Cheng Q."/>
        </authorList>
    </citation>
    <scope>NUCLEOTIDE SEQUENCE [LARGE SCALE GENOMIC DNA]</scope>
    <source>
        <strain evidence="7 8">NL1</strain>
    </source>
</reference>
<dbReference type="EMBL" id="NHZQ01000363">
    <property type="protein sequence ID" value="PSK40028.1"/>
    <property type="molecule type" value="Genomic_DNA"/>
</dbReference>
<dbReference type="GO" id="GO:0004497">
    <property type="term" value="F:monooxygenase activity"/>
    <property type="evidence" value="ECO:0007669"/>
    <property type="project" value="UniProtKB-KW"/>
</dbReference>
<evidence type="ECO:0000256" key="3">
    <source>
        <dbReference type="ARBA" id="ARBA00022723"/>
    </source>
</evidence>
<dbReference type="AlphaFoldDB" id="A0A2P7YVP2"/>
<dbReference type="CDD" id="cd11060">
    <property type="entry name" value="CYP57A1-like"/>
    <property type="match status" value="1"/>
</dbReference>
<organism evidence="7 8">
    <name type="scientific">Elsinoe australis</name>
    <dbReference type="NCBI Taxonomy" id="40998"/>
    <lineage>
        <taxon>Eukaryota</taxon>
        <taxon>Fungi</taxon>
        <taxon>Dikarya</taxon>
        <taxon>Ascomycota</taxon>
        <taxon>Pezizomycotina</taxon>
        <taxon>Dothideomycetes</taxon>
        <taxon>Dothideomycetidae</taxon>
        <taxon>Myriangiales</taxon>
        <taxon>Elsinoaceae</taxon>
        <taxon>Elsinoe</taxon>
    </lineage>
</organism>
<evidence type="ECO:0000256" key="2">
    <source>
        <dbReference type="ARBA" id="ARBA00010617"/>
    </source>
</evidence>
<dbReference type="STRING" id="40998.A0A2P7YVP2"/>
<dbReference type="PANTHER" id="PTHR24305">
    <property type="entry name" value="CYTOCHROME P450"/>
    <property type="match status" value="1"/>
</dbReference>
<sequence>MPDLHAKYGKVVRTAPNEVSISDVSAIREIYGPGSKYRKSDWYSVWQGTQKTDLFAERDIATHANLKKNISRVYAMSSLTAMEKYVDDAVDFFMTCMAERSNQAIDLGVWLQLLAFDVIGEVSFSKRFGFLETGDDGMLSKIERALRSLAWVGQMPWVYWLEHHLAPIFGHHLDVKLRHGSIRSYAAREVEARRGRQSEHDDILSHLFKVSAEGKIDDHAVTSIATANIFAGSDTTAISLRAIVYNLILNPDCLRRLREELQERKIDGRLQLPAKFSQVSDWPYLQACISEALRLHPAVGMALPRVVPEGGRTLAGVFLPEGTVRGMNAWVIHRDPAIWGKDVDAFRPERWLSDNKGDMERCFLAFGGGARLCIGKNISLMEMSKLIPLLFDRFDIEMENPDQGLTESCAWFVKQEGLVVRMRPSKY</sequence>
<keyword evidence="6" id="KW-0560">Oxidoreductase</keyword>
<dbReference type="InterPro" id="IPR050121">
    <property type="entry name" value="Cytochrome_P450_monoxygenase"/>
</dbReference>
<dbReference type="Gene3D" id="1.10.630.10">
    <property type="entry name" value="Cytochrome P450"/>
    <property type="match status" value="1"/>
</dbReference>
<protein>
    <submittedName>
        <fullName evidence="7">Isotrichodermin C-15 hydroxylase</fullName>
    </submittedName>
</protein>
<accession>A0A2P7YVP2</accession>
<dbReference type="PRINTS" id="PR00385">
    <property type="entry name" value="P450"/>
</dbReference>
<dbReference type="SUPFAM" id="SSF48264">
    <property type="entry name" value="Cytochrome P450"/>
    <property type="match status" value="1"/>
</dbReference>
<dbReference type="InterPro" id="IPR017972">
    <property type="entry name" value="Cyt_P450_CS"/>
</dbReference>
<dbReference type="GO" id="GO:0005506">
    <property type="term" value="F:iron ion binding"/>
    <property type="evidence" value="ECO:0007669"/>
    <property type="project" value="InterPro"/>
</dbReference>
<dbReference type="PRINTS" id="PR00463">
    <property type="entry name" value="EP450I"/>
</dbReference>
<dbReference type="PANTHER" id="PTHR24305:SF232">
    <property type="entry name" value="P450, PUTATIVE (EUROFUNG)-RELATED"/>
    <property type="match status" value="1"/>
</dbReference>
<evidence type="ECO:0000313" key="7">
    <source>
        <dbReference type="EMBL" id="PSK40028.1"/>
    </source>
</evidence>
<name>A0A2P7YVP2_9PEZI</name>
<evidence type="ECO:0000256" key="1">
    <source>
        <dbReference type="ARBA" id="ARBA00001971"/>
    </source>
</evidence>
<comment type="similarity">
    <text evidence="2 6">Belongs to the cytochrome P450 family.</text>
</comment>
<gene>
    <name evidence="7" type="ORF">B9Z65_7968</name>
</gene>